<gene>
    <name evidence="4" type="primary">LOC104704198</name>
</gene>
<dbReference type="Proteomes" id="UP000694864">
    <property type="component" value="Chromosome 7"/>
</dbReference>
<feature type="domain" description="Reverse transcriptase zinc-binding" evidence="2">
    <location>
        <begin position="81"/>
        <end position="157"/>
    </location>
</feature>
<organism evidence="3 4">
    <name type="scientific">Camelina sativa</name>
    <name type="common">False flax</name>
    <name type="synonym">Myagrum sativum</name>
    <dbReference type="NCBI Taxonomy" id="90675"/>
    <lineage>
        <taxon>Eukaryota</taxon>
        <taxon>Viridiplantae</taxon>
        <taxon>Streptophyta</taxon>
        <taxon>Embryophyta</taxon>
        <taxon>Tracheophyta</taxon>
        <taxon>Spermatophyta</taxon>
        <taxon>Magnoliopsida</taxon>
        <taxon>eudicotyledons</taxon>
        <taxon>Gunneridae</taxon>
        <taxon>Pentapetalae</taxon>
        <taxon>rosids</taxon>
        <taxon>malvids</taxon>
        <taxon>Brassicales</taxon>
        <taxon>Brassicaceae</taxon>
        <taxon>Camelineae</taxon>
        <taxon>Camelina</taxon>
    </lineage>
</organism>
<evidence type="ECO:0000259" key="2">
    <source>
        <dbReference type="Pfam" id="PF13966"/>
    </source>
</evidence>
<protein>
    <submittedName>
        <fullName evidence="4">Uncharacterized protein LOC104704198</fullName>
    </submittedName>
</protein>
<sequence length="395" mass="44737">MGPATETTRELTISHLISPVTLDWDKEKILQTLPSYLEQILEIKLSKLGGNDEFAWLPTNSGLYSAKSGYYESVTRNQDSSLQQDINRDFNWNSHIWKALVSPKIKFFMWKLMIGALPVGEQLRSRNINQEARCPFCGGIKTTNHLFFTCIFARQVWYLTPFKDPMDPDQFTTTRAHLESLHHSICLPPVGIGSGPLHPWVMWKIWTKRNSQVFKQKHATPGETLIQAITLAREWHVAQINSSDPQPIRTKQVFKPLESDVVLCKSDAAWDGTSKLAGLGCVFSNRRSNYHLVDSSKADHVRSPLMAEGLAALHALKHASRLGFTKITLTSDSTQLIEAIKSVTPQKELHMILQDILILSSSFFFCDFRYVYREENMEANALAKTSLMNSISVSI</sequence>
<dbReference type="SUPFAM" id="SSF53098">
    <property type="entry name" value="Ribonuclease H-like"/>
    <property type="match status" value="1"/>
</dbReference>
<dbReference type="InterPro" id="IPR044730">
    <property type="entry name" value="RNase_H-like_dom_plant"/>
</dbReference>
<dbReference type="Pfam" id="PF13966">
    <property type="entry name" value="zf-RVT"/>
    <property type="match status" value="1"/>
</dbReference>
<feature type="domain" description="RNase H type-1" evidence="1">
    <location>
        <begin position="266"/>
        <end position="385"/>
    </location>
</feature>
<dbReference type="InterPro" id="IPR012337">
    <property type="entry name" value="RNaseH-like_sf"/>
</dbReference>
<dbReference type="InterPro" id="IPR002156">
    <property type="entry name" value="RNaseH_domain"/>
</dbReference>
<dbReference type="CDD" id="cd06222">
    <property type="entry name" value="RNase_H_like"/>
    <property type="match status" value="1"/>
</dbReference>
<evidence type="ECO:0000259" key="1">
    <source>
        <dbReference type="Pfam" id="PF13456"/>
    </source>
</evidence>
<dbReference type="RefSeq" id="XP_010418625.1">
    <property type="nucleotide sequence ID" value="XM_010420323.1"/>
</dbReference>
<dbReference type="InterPro" id="IPR026960">
    <property type="entry name" value="RVT-Znf"/>
</dbReference>
<accession>A0ABM0T003</accession>
<keyword evidence="3" id="KW-1185">Reference proteome</keyword>
<dbReference type="PANTHER" id="PTHR47074">
    <property type="entry name" value="BNAC02G40300D PROTEIN"/>
    <property type="match status" value="1"/>
</dbReference>
<evidence type="ECO:0000313" key="3">
    <source>
        <dbReference type="Proteomes" id="UP000694864"/>
    </source>
</evidence>
<dbReference type="Gene3D" id="3.30.420.10">
    <property type="entry name" value="Ribonuclease H-like superfamily/Ribonuclease H"/>
    <property type="match status" value="1"/>
</dbReference>
<proteinExistence type="predicted"/>
<dbReference type="InterPro" id="IPR036397">
    <property type="entry name" value="RNaseH_sf"/>
</dbReference>
<dbReference type="Pfam" id="PF13456">
    <property type="entry name" value="RVT_3"/>
    <property type="match status" value="1"/>
</dbReference>
<evidence type="ECO:0000313" key="4">
    <source>
        <dbReference type="RefSeq" id="XP_010418625.1"/>
    </source>
</evidence>
<reference evidence="4" key="2">
    <citation type="submission" date="2025-08" db="UniProtKB">
        <authorList>
            <consortium name="RefSeq"/>
        </authorList>
    </citation>
    <scope>IDENTIFICATION</scope>
    <source>
        <tissue evidence="4">Leaf</tissue>
    </source>
</reference>
<dbReference type="PANTHER" id="PTHR47074:SF49">
    <property type="entry name" value="POLYNUCLEOTIDYL TRANSFERASE, RIBONUCLEASE H-LIKE SUPERFAMILY PROTEIN"/>
    <property type="match status" value="1"/>
</dbReference>
<name>A0ABM0T003_CAMSA</name>
<dbReference type="GeneID" id="104704198"/>
<reference evidence="3" key="1">
    <citation type="journal article" date="2014" name="Nat. Commun.">
        <title>The emerging biofuel crop Camelina sativa retains a highly undifferentiated hexaploid genome structure.</title>
        <authorList>
            <person name="Kagale S."/>
            <person name="Koh C."/>
            <person name="Nixon J."/>
            <person name="Bollina V."/>
            <person name="Clarke W.E."/>
            <person name="Tuteja R."/>
            <person name="Spillane C."/>
            <person name="Robinson S.J."/>
            <person name="Links M.G."/>
            <person name="Clarke C."/>
            <person name="Higgins E.E."/>
            <person name="Huebert T."/>
            <person name="Sharpe A.G."/>
            <person name="Parkin I.A."/>
        </authorList>
    </citation>
    <scope>NUCLEOTIDE SEQUENCE [LARGE SCALE GENOMIC DNA]</scope>
    <source>
        <strain evidence="3">cv. DH55</strain>
    </source>
</reference>
<dbReference type="InterPro" id="IPR052929">
    <property type="entry name" value="RNase_H-like_EbsB-rel"/>
</dbReference>